<protein>
    <submittedName>
        <fullName evidence="1">Gamma carbonic anhydrase family protein</fullName>
    </submittedName>
</protein>
<evidence type="ECO:0000313" key="1">
    <source>
        <dbReference type="EMBL" id="GEK81686.1"/>
    </source>
</evidence>
<sequence length="213" mass="22142">MYPTSLRSAPPGASGLRHRLATVFGASAGSAYADAMTVHDRATIIPLPDRVPHLPKSALVMPGAVIAGAVSLGERVGIWPGASLRAEEEAVTIGDDSNVQDSCSLHVDHGSPLTFGARVSIGHNAVVHGCTVEDDVLIGMHATVMNGAVIGTGSIIAAGALVTEGTVIPEHSLVAGVPGKVRRETTEDERRGIERNAETYAKRIQLYVDAFGH</sequence>
<dbReference type="EMBL" id="BJUU01000041">
    <property type="protein sequence ID" value="GEK81686.1"/>
    <property type="molecule type" value="Genomic_DNA"/>
</dbReference>
<dbReference type="Proteomes" id="UP000321749">
    <property type="component" value="Unassembled WGS sequence"/>
</dbReference>
<accession>A0AA87RK59</accession>
<reference evidence="1 2" key="1">
    <citation type="submission" date="2019-07" db="EMBL/GenBank/DDBJ databases">
        <title>Whole genome shotgun sequence of Agrococcus baldri NBRC 103055.</title>
        <authorList>
            <person name="Hosoyama A."/>
            <person name="Uohara A."/>
            <person name="Ohji S."/>
            <person name="Ichikawa N."/>
        </authorList>
    </citation>
    <scope>NUCLEOTIDE SEQUENCE [LARGE SCALE GENOMIC DNA]</scope>
    <source>
        <strain evidence="1 2">NBRC 103055</strain>
    </source>
</reference>
<name>A0AA87RK59_9MICO</name>
<dbReference type="InterPro" id="IPR001451">
    <property type="entry name" value="Hexapep"/>
</dbReference>
<dbReference type="Gene3D" id="2.160.10.10">
    <property type="entry name" value="Hexapeptide repeat proteins"/>
    <property type="match status" value="1"/>
</dbReference>
<gene>
    <name evidence="1" type="ORF">ABA31_30370</name>
</gene>
<dbReference type="PANTHER" id="PTHR13061">
    <property type="entry name" value="DYNACTIN SUBUNIT P25"/>
    <property type="match status" value="1"/>
</dbReference>
<dbReference type="CDD" id="cd04645">
    <property type="entry name" value="LbH_gamma_CA_like"/>
    <property type="match status" value="1"/>
</dbReference>
<dbReference type="InterPro" id="IPR047324">
    <property type="entry name" value="LbH_gamma_CA-like"/>
</dbReference>
<organism evidence="1 2">
    <name type="scientific">Agrococcus baldri</name>
    <dbReference type="NCBI Taxonomy" id="153730"/>
    <lineage>
        <taxon>Bacteria</taxon>
        <taxon>Bacillati</taxon>
        <taxon>Actinomycetota</taxon>
        <taxon>Actinomycetes</taxon>
        <taxon>Micrococcales</taxon>
        <taxon>Microbacteriaceae</taxon>
        <taxon>Agrococcus</taxon>
    </lineage>
</organism>
<evidence type="ECO:0000313" key="2">
    <source>
        <dbReference type="Proteomes" id="UP000321749"/>
    </source>
</evidence>
<dbReference type="InterPro" id="IPR011004">
    <property type="entry name" value="Trimer_LpxA-like_sf"/>
</dbReference>
<dbReference type="Pfam" id="PF00132">
    <property type="entry name" value="Hexapep"/>
    <property type="match status" value="1"/>
</dbReference>
<dbReference type="InterPro" id="IPR050484">
    <property type="entry name" value="Transf_Hexapept/Carb_Anhydrase"/>
</dbReference>
<dbReference type="SUPFAM" id="SSF51161">
    <property type="entry name" value="Trimeric LpxA-like enzymes"/>
    <property type="match status" value="1"/>
</dbReference>
<proteinExistence type="predicted"/>
<keyword evidence="2" id="KW-1185">Reference proteome</keyword>
<comment type="caution">
    <text evidence="1">The sequence shown here is derived from an EMBL/GenBank/DDBJ whole genome shotgun (WGS) entry which is preliminary data.</text>
</comment>
<dbReference type="PANTHER" id="PTHR13061:SF29">
    <property type="entry name" value="GAMMA CARBONIC ANHYDRASE-LIKE 1, MITOCHONDRIAL-RELATED"/>
    <property type="match status" value="1"/>
</dbReference>
<dbReference type="AlphaFoldDB" id="A0AA87RK59"/>